<dbReference type="AlphaFoldDB" id="A0A914CXP9"/>
<evidence type="ECO:0000313" key="1">
    <source>
        <dbReference type="Proteomes" id="UP000887540"/>
    </source>
</evidence>
<protein>
    <submittedName>
        <fullName evidence="2">Uncharacterized protein</fullName>
    </submittedName>
</protein>
<reference evidence="2" key="1">
    <citation type="submission" date="2022-11" db="UniProtKB">
        <authorList>
            <consortium name="WormBaseParasite"/>
        </authorList>
    </citation>
    <scope>IDENTIFICATION</scope>
</reference>
<proteinExistence type="predicted"/>
<name>A0A914CXP9_9BILA</name>
<evidence type="ECO:0000313" key="2">
    <source>
        <dbReference type="WBParaSite" id="ACRNAN_scaffold1604.g24719.t1"/>
    </source>
</evidence>
<organism evidence="1 2">
    <name type="scientific">Acrobeloides nanus</name>
    <dbReference type="NCBI Taxonomy" id="290746"/>
    <lineage>
        <taxon>Eukaryota</taxon>
        <taxon>Metazoa</taxon>
        <taxon>Ecdysozoa</taxon>
        <taxon>Nematoda</taxon>
        <taxon>Chromadorea</taxon>
        <taxon>Rhabditida</taxon>
        <taxon>Tylenchina</taxon>
        <taxon>Cephalobomorpha</taxon>
        <taxon>Cephaloboidea</taxon>
        <taxon>Cephalobidae</taxon>
        <taxon>Acrobeloides</taxon>
    </lineage>
</organism>
<sequence>MVQTLGYPYLSESQRFNQYISCAKGLANFQMKIVYADIPNRGYMRIFGDNRMVKEYQTNILHNEAIEFNTTHALVIFDMEMDSKRSKGVLLQYEGKFIG</sequence>
<dbReference type="Proteomes" id="UP000887540">
    <property type="component" value="Unplaced"/>
</dbReference>
<keyword evidence="1" id="KW-1185">Reference proteome</keyword>
<dbReference type="WBParaSite" id="ACRNAN_scaffold1604.g24719.t1">
    <property type="protein sequence ID" value="ACRNAN_scaffold1604.g24719.t1"/>
    <property type="gene ID" value="ACRNAN_scaffold1604.g24719"/>
</dbReference>
<accession>A0A914CXP9</accession>